<dbReference type="InterPro" id="IPR006664">
    <property type="entry name" value="OMP_bac"/>
</dbReference>
<evidence type="ECO:0000256" key="4">
    <source>
        <dbReference type="PROSITE-ProRule" id="PRU00473"/>
    </source>
</evidence>
<dbReference type="SUPFAM" id="SSF103088">
    <property type="entry name" value="OmpA-like"/>
    <property type="match status" value="1"/>
</dbReference>
<evidence type="ECO:0000256" key="2">
    <source>
        <dbReference type="ARBA" id="ARBA00023136"/>
    </source>
</evidence>
<dbReference type="AlphaFoldDB" id="A0A0K8P2L5"/>
<keyword evidence="6" id="KW-0449">Lipoprotein</keyword>
<reference evidence="6 7" key="2">
    <citation type="journal article" date="2016" name="Science">
        <title>A bacterium that degrades and assimilates poly(ethylene terephthalate).</title>
        <authorList>
            <person name="Yoshida S."/>
            <person name="Hiraga K."/>
            <person name="Takehana T."/>
            <person name="Taniguchi I."/>
            <person name="Yamaji H."/>
            <person name="Maeda Y."/>
            <person name="Toyohara K."/>
            <person name="Miyamoto K."/>
            <person name="Kimura Y."/>
            <person name="Oda K."/>
        </authorList>
    </citation>
    <scope>NUCLEOTIDE SEQUENCE [LARGE SCALE GENOMIC DNA]</scope>
    <source>
        <strain evidence="7">NBRC 110686 / TISTR 2288 / 201-F6</strain>
    </source>
</reference>
<evidence type="ECO:0000256" key="1">
    <source>
        <dbReference type="ARBA" id="ARBA00004442"/>
    </source>
</evidence>
<dbReference type="GO" id="GO:0009279">
    <property type="term" value="C:cell outer membrane"/>
    <property type="evidence" value="ECO:0007669"/>
    <property type="project" value="UniProtKB-SubCell"/>
</dbReference>
<evidence type="ECO:0000313" key="7">
    <source>
        <dbReference type="Proteomes" id="UP000037660"/>
    </source>
</evidence>
<dbReference type="Pfam" id="PF13488">
    <property type="entry name" value="Gly-zipper_Omp"/>
    <property type="match status" value="1"/>
</dbReference>
<comment type="caution">
    <text evidence="6">The sequence shown here is derived from an EMBL/GenBank/DDBJ whole genome shotgun (WGS) entry which is preliminary data.</text>
</comment>
<keyword evidence="3" id="KW-0998">Cell outer membrane</keyword>
<proteinExistence type="predicted"/>
<keyword evidence="2 4" id="KW-0472">Membrane</keyword>
<evidence type="ECO:0000256" key="3">
    <source>
        <dbReference type="ARBA" id="ARBA00023237"/>
    </source>
</evidence>
<evidence type="ECO:0000313" key="6">
    <source>
        <dbReference type="EMBL" id="GAP36871.1"/>
    </source>
</evidence>
<dbReference type="PROSITE" id="PS51123">
    <property type="entry name" value="OMPA_2"/>
    <property type="match status" value="1"/>
</dbReference>
<comment type="subcellular location">
    <subcellularLocation>
        <location evidence="1">Cell outer membrane</location>
    </subcellularLocation>
</comment>
<dbReference type="STRING" id="1547922.ISF6_2711"/>
<name>A0A0K8P2L5_PISS1</name>
<dbReference type="PRINTS" id="PR01021">
    <property type="entry name" value="OMPADOMAIN"/>
</dbReference>
<dbReference type="InterPro" id="IPR050330">
    <property type="entry name" value="Bact_OuterMem_StrucFunc"/>
</dbReference>
<reference evidence="7" key="1">
    <citation type="submission" date="2015-07" db="EMBL/GenBank/DDBJ databases">
        <title>Discovery of a poly(ethylene terephthalate assimilation.</title>
        <authorList>
            <person name="Yoshida S."/>
            <person name="Hiraga K."/>
            <person name="Takehana T."/>
            <person name="Taniguchi I."/>
            <person name="Yamaji H."/>
            <person name="Maeda Y."/>
            <person name="Toyohara K."/>
            <person name="Miyamoto K."/>
            <person name="Kimura Y."/>
            <person name="Oda K."/>
        </authorList>
    </citation>
    <scope>NUCLEOTIDE SEQUENCE [LARGE SCALE GENOMIC DNA]</scope>
    <source>
        <strain evidence="7">NBRC 110686 / TISTR 2288 / 201-F6</strain>
    </source>
</reference>
<dbReference type="PANTHER" id="PTHR30329:SF21">
    <property type="entry name" value="LIPOPROTEIN YIAD-RELATED"/>
    <property type="match status" value="1"/>
</dbReference>
<dbReference type="PRINTS" id="PR01023">
    <property type="entry name" value="NAFLGMOTY"/>
</dbReference>
<sequence length="233" mass="24100">MKTARLPHAFPSPSPARRPGWRAATLGLAAAALLLSGCESMSERQKGTATGAGIGAVAGAVIGSATGGRAGTGAVVGGAIGAVAGNLWSKRMEDRRRAMEQATQGTGVEVSRTADNQLKLNIPNEVSFDTNSYAIKPAMRGVLDPFAQSLQGDPNVRLSIVGHTDTTGNDAINDPLSVERAQSVRDYLAARGVSPARISTAGRGSREPIADNASEAGRAKNRRVEIYLAEPQA</sequence>
<organism evidence="6 7">
    <name type="scientific">Piscinibacter sakaiensis</name>
    <name type="common">Ideonella sakaiensis</name>
    <dbReference type="NCBI Taxonomy" id="1547922"/>
    <lineage>
        <taxon>Bacteria</taxon>
        <taxon>Pseudomonadati</taxon>
        <taxon>Pseudomonadota</taxon>
        <taxon>Betaproteobacteria</taxon>
        <taxon>Burkholderiales</taxon>
        <taxon>Sphaerotilaceae</taxon>
        <taxon>Piscinibacter</taxon>
    </lineage>
</organism>
<dbReference type="Pfam" id="PF00691">
    <property type="entry name" value="OmpA"/>
    <property type="match status" value="1"/>
</dbReference>
<keyword evidence="7" id="KW-1185">Reference proteome</keyword>
<dbReference type="CDD" id="cd07185">
    <property type="entry name" value="OmpA_C-like"/>
    <property type="match status" value="1"/>
</dbReference>
<feature type="domain" description="OmpA-like" evidence="5">
    <location>
        <begin position="115"/>
        <end position="232"/>
    </location>
</feature>
<evidence type="ECO:0000259" key="5">
    <source>
        <dbReference type="PROSITE" id="PS51123"/>
    </source>
</evidence>
<dbReference type="EMBL" id="BBYR01000039">
    <property type="protein sequence ID" value="GAP36871.1"/>
    <property type="molecule type" value="Genomic_DNA"/>
</dbReference>
<dbReference type="Gene3D" id="3.30.1330.60">
    <property type="entry name" value="OmpA-like domain"/>
    <property type="match status" value="1"/>
</dbReference>
<dbReference type="OrthoDB" id="9782229at2"/>
<dbReference type="PANTHER" id="PTHR30329">
    <property type="entry name" value="STATOR ELEMENT OF FLAGELLAR MOTOR COMPLEX"/>
    <property type="match status" value="1"/>
</dbReference>
<dbReference type="InterPro" id="IPR036737">
    <property type="entry name" value="OmpA-like_sf"/>
</dbReference>
<dbReference type="Proteomes" id="UP000037660">
    <property type="component" value="Unassembled WGS sequence"/>
</dbReference>
<accession>A0A0K8P2L5</accession>
<protein>
    <submittedName>
        <fullName evidence="6">Outer membrane lipoprotein omp16</fullName>
    </submittedName>
</protein>
<dbReference type="InterPro" id="IPR039567">
    <property type="entry name" value="Gly-zipper"/>
</dbReference>
<dbReference type="InterPro" id="IPR006665">
    <property type="entry name" value="OmpA-like"/>
</dbReference>
<gene>
    <name evidence="6" type="ORF">ISF6_2711</name>
</gene>